<protein>
    <submittedName>
        <fullName evidence="2">Uncharacterized protein</fullName>
    </submittedName>
</protein>
<dbReference type="OrthoDB" id="3211926at2759"/>
<accession>A0A067TL90</accession>
<dbReference type="Proteomes" id="UP000027222">
    <property type="component" value="Unassembled WGS sequence"/>
</dbReference>
<proteinExistence type="predicted"/>
<dbReference type="HOGENOM" id="CLU_065837_0_0_1"/>
<dbReference type="EMBL" id="KL142368">
    <property type="protein sequence ID" value="KDR83916.1"/>
    <property type="molecule type" value="Genomic_DNA"/>
</dbReference>
<feature type="compositionally biased region" description="Low complexity" evidence="1">
    <location>
        <begin position="123"/>
        <end position="137"/>
    </location>
</feature>
<keyword evidence="3" id="KW-1185">Reference proteome</keyword>
<organism evidence="2 3">
    <name type="scientific">Galerina marginata (strain CBS 339.88)</name>
    <dbReference type="NCBI Taxonomy" id="685588"/>
    <lineage>
        <taxon>Eukaryota</taxon>
        <taxon>Fungi</taxon>
        <taxon>Dikarya</taxon>
        <taxon>Basidiomycota</taxon>
        <taxon>Agaricomycotina</taxon>
        <taxon>Agaricomycetes</taxon>
        <taxon>Agaricomycetidae</taxon>
        <taxon>Agaricales</taxon>
        <taxon>Agaricineae</taxon>
        <taxon>Strophariaceae</taxon>
        <taxon>Galerina</taxon>
    </lineage>
</organism>
<feature type="region of interest" description="Disordered" evidence="1">
    <location>
        <begin position="123"/>
        <end position="155"/>
    </location>
</feature>
<feature type="region of interest" description="Disordered" evidence="1">
    <location>
        <begin position="1"/>
        <end position="48"/>
    </location>
</feature>
<reference evidence="3" key="1">
    <citation type="journal article" date="2014" name="Proc. Natl. Acad. Sci. U.S.A.">
        <title>Extensive sampling of basidiomycete genomes demonstrates inadequacy of the white-rot/brown-rot paradigm for wood decay fungi.</title>
        <authorList>
            <person name="Riley R."/>
            <person name="Salamov A.A."/>
            <person name="Brown D.W."/>
            <person name="Nagy L.G."/>
            <person name="Floudas D."/>
            <person name="Held B.W."/>
            <person name="Levasseur A."/>
            <person name="Lombard V."/>
            <person name="Morin E."/>
            <person name="Otillar R."/>
            <person name="Lindquist E.A."/>
            <person name="Sun H."/>
            <person name="LaButti K.M."/>
            <person name="Schmutz J."/>
            <person name="Jabbour D."/>
            <person name="Luo H."/>
            <person name="Baker S.E."/>
            <person name="Pisabarro A.G."/>
            <person name="Walton J.D."/>
            <person name="Blanchette R.A."/>
            <person name="Henrissat B."/>
            <person name="Martin F."/>
            <person name="Cullen D."/>
            <person name="Hibbett D.S."/>
            <person name="Grigoriev I.V."/>
        </authorList>
    </citation>
    <scope>NUCLEOTIDE SEQUENCE [LARGE SCALE GENOMIC DNA]</scope>
    <source>
        <strain evidence="3">CBS 339.88</strain>
    </source>
</reference>
<feature type="compositionally biased region" description="Low complexity" evidence="1">
    <location>
        <begin position="36"/>
        <end position="47"/>
    </location>
</feature>
<sequence length="334" mass="36659">MQRPGPLRELPLENYLPPPGTDMSTSTKPIKCNKRPLSPGGPSLFSPAKRRILNDEGVYVPEKMFKSALPSLATTLTSPARFNHVLASPASPARVLDFGLPKNFEGDPQKFSSSSTYLIDVYPSQTPSSSSELAPSPELKPRTVPPTRASSTHHMFHNDDDNFLNLSDTYLSPTLPNVTFTPRELPSQTADPNSRHFPGFLVFQDPHMVVYPTETTTKTSQEFRMDLKAHRDTHKENLAPRIKSKAATVPSGSALKADQGTFCAGAVTPRKSKSTNDAARKLVGWGIADLSSTPSRNMFRISTPSSTTQKGKKALRQMMRDEMDLGDDHHDSDG</sequence>
<evidence type="ECO:0000256" key="1">
    <source>
        <dbReference type="SAM" id="MobiDB-lite"/>
    </source>
</evidence>
<dbReference type="AlphaFoldDB" id="A0A067TL90"/>
<name>A0A067TL90_GALM3</name>
<gene>
    <name evidence="2" type="ORF">GALMADRAFT_236412</name>
</gene>
<evidence type="ECO:0000313" key="2">
    <source>
        <dbReference type="EMBL" id="KDR83916.1"/>
    </source>
</evidence>
<evidence type="ECO:0000313" key="3">
    <source>
        <dbReference type="Proteomes" id="UP000027222"/>
    </source>
</evidence>